<dbReference type="InterPro" id="IPR036322">
    <property type="entry name" value="WD40_repeat_dom_sf"/>
</dbReference>
<dbReference type="PROSITE" id="PS50294">
    <property type="entry name" value="WD_REPEATS_REGION"/>
    <property type="match status" value="1"/>
</dbReference>
<dbReference type="PANTHER" id="PTHR19878:SF8">
    <property type="entry name" value="AUTOPHAGY-RELATED 16, ISOFORM F"/>
    <property type="match status" value="1"/>
</dbReference>
<dbReference type="GO" id="GO:0000045">
    <property type="term" value="P:autophagosome assembly"/>
    <property type="evidence" value="ECO:0007669"/>
    <property type="project" value="InterPro"/>
</dbReference>
<feature type="repeat" description="WD" evidence="1">
    <location>
        <begin position="70"/>
        <end position="101"/>
    </location>
</feature>
<dbReference type="Gene3D" id="2.130.10.10">
    <property type="entry name" value="YVTN repeat-like/Quinoprotein amine dehydrogenase"/>
    <property type="match status" value="1"/>
</dbReference>
<feature type="repeat" description="WD" evidence="1">
    <location>
        <begin position="14"/>
        <end position="49"/>
    </location>
</feature>
<protein>
    <submittedName>
        <fullName evidence="2">Autophagy-related protein 16</fullName>
    </submittedName>
</protein>
<name>A0AAD8IPH2_9APIA</name>
<keyword evidence="1" id="KW-0853">WD repeat</keyword>
<reference evidence="2" key="1">
    <citation type="submission" date="2023-02" db="EMBL/GenBank/DDBJ databases">
        <title>Genome of toxic invasive species Heracleum sosnowskyi carries increased number of genes despite the absence of recent whole-genome duplications.</title>
        <authorList>
            <person name="Schelkunov M."/>
            <person name="Shtratnikova V."/>
            <person name="Makarenko M."/>
            <person name="Klepikova A."/>
            <person name="Omelchenko D."/>
            <person name="Novikova G."/>
            <person name="Obukhova E."/>
            <person name="Bogdanov V."/>
            <person name="Penin A."/>
            <person name="Logacheva M."/>
        </authorList>
    </citation>
    <scope>NUCLEOTIDE SEQUENCE</scope>
    <source>
        <strain evidence="2">Hsosn_3</strain>
        <tissue evidence="2">Leaf</tissue>
    </source>
</reference>
<dbReference type="Proteomes" id="UP001237642">
    <property type="component" value="Unassembled WGS sequence"/>
</dbReference>
<dbReference type="EMBL" id="JAUIZM010000004">
    <property type="protein sequence ID" value="KAK1387685.1"/>
    <property type="molecule type" value="Genomic_DNA"/>
</dbReference>
<evidence type="ECO:0000256" key="1">
    <source>
        <dbReference type="PROSITE-ProRule" id="PRU00221"/>
    </source>
</evidence>
<proteinExistence type="predicted"/>
<dbReference type="AlphaFoldDB" id="A0AAD8IPH2"/>
<feature type="repeat" description="WD" evidence="1">
    <location>
        <begin position="102"/>
        <end position="134"/>
    </location>
</feature>
<keyword evidence="3" id="KW-1185">Reference proteome</keyword>
<dbReference type="InterPro" id="IPR015943">
    <property type="entry name" value="WD40/YVTN_repeat-like_dom_sf"/>
</dbReference>
<dbReference type="InterPro" id="IPR001680">
    <property type="entry name" value="WD40_rpt"/>
</dbReference>
<comment type="caution">
    <text evidence="2">The sequence shown here is derived from an EMBL/GenBank/DDBJ whole genome shotgun (WGS) entry which is preliminary data.</text>
</comment>
<organism evidence="2 3">
    <name type="scientific">Heracleum sosnowskyi</name>
    <dbReference type="NCBI Taxonomy" id="360622"/>
    <lineage>
        <taxon>Eukaryota</taxon>
        <taxon>Viridiplantae</taxon>
        <taxon>Streptophyta</taxon>
        <taxon>Embryophyta</taxon>
        <taxon>Tracheophyta</taxon>
        <taxon>Spermatophyta</taxon>
        <taxon>Magnoliopsida</taxon>
        <taxon>eudicotyledons</taxon>
        <taxon>Gunneridae</taxon>
        <taxon>Pentapetalae</taxon>
        <taxon>asterids</taxon>
        <taxon>campanulids</taxon>
        <taxon>Apiales</taxon>
        <taxon>Apiaceae</taxon>
        <taxon>Apioideae</taxon>
        <taxon>apioid superclade</taxon>
        <taxon>Tordylieae</taxon>
        <taxon>Tordyliinae</taxon>
        <taxon>Heracleum</taxon>
    </lineage>
</organism>
<dbReference type="SUPFAM" id="SSF50978">
    <property type="entry name" value="WD40 repeat-like"/>
    <property type="match status" value="1"/>
</dbReference>
<evidence type="ECO:0000313" key="2">
    <source>
        <dbReference type="EMBL" id="KAK1387685.1"/>
    </source>
</evidence>
<sequence>MIKSSDKGKLFSEVVAHSLSITSISLSRNGNVLLTSGRDNVHNLFDMRTIEVCGTLRASGNRVASNWSRLCISADDSYVAAGSADGSVYVWSISQAKIVSTLKEHTSFVLCCSWSGLGKPLATVDRNGTICTWT</sequence>
<gene>
    <name evidence="2" type="ORF">POM88_015863</name>
</gene>
<accession>A0AAD8IPH2</accession>
<dbReference type="PANTHER" id="PTHR19878">
    <property type="entry name" value="AUTOPHAGY PROTEIN 16-LIKE"/>
    <property type="match status" value="1"/>
</dbReference>
<reference evidence="2" key="2">
    <citation type="submission" date="2023-05" db="EMBL/GenBank/DDBJ databases">
        <authorList>
            <person name="Schelkunov M.I."/>
        </authorList>
    </citation>
    <scope>NUCLEOTIDE SEQUENCE</scope>
    <source>
        <strain evidence="2">Hsosn_3</strain>
        <tissue evidence="2">Leaf</tissue>
    </source>
</reference>
<dbReference type="Pfam" id="PF00400">
    <property type="entry name" value="WD40"/>
    <property type="match status" value="3"/>
</dbReference>
<dbReference type="SMART" id="SM00320">
    <property type="entry name" value="WD40"/>
    <property type="match status" value="3"/>
</dbReference>
<dbReference type="InterPro" id="IPR045160">
    <property type="entry name" value="ATG16"/>
</dbReference>
<evidence type="ECO:0000313" key="3">
    <source>
        <dbReference type="Proteomes" id="UP001237642"/>
    </source>
</evidence>
<dbReference type="PROSITE" id="PS50082">
    <property type="entry name" value="WD_REPEATS_2"/>
    <property type="match status" value="3"/>
</dbReference>